<dbReference type="Gene3D" id="1.10.10.10">
    <property type="entry name" value="Winged helix-like DNA-binding domain superfamily/Winged helix DNA-binding domain"/>
    <property type="match status" value="1"/>
</dbReference>
<dbReference type="PROSITE" id="PS51118">
    <property type="entry name" value="HTH_HXLR"/>
    <property type="match status" value="1"/>
</dbReference>
<evidence type="ECO:0000256" key="1">
    <source>
        <dbReference type="ARBA" id="ARBA00023015"/>
    </source>
</evidence>
<dbReference type="EMBL" id="CP013065">
    <property type="protein sequence ID" value="ALM13451.1"/>
    <property type="molecule type" value="Genomic_DNA"/>
</dbReference>
<organism evidence="5 6">
    <name type="scientific">Candidatus Peribacter riflensis</name>
    <dbReference type="NCBI Taxonomy" id="1735162"/>
    <lineage>
        <taxon>Bacteria</taxon>
        <taxon>Candidatus Peregrinibacteriota</taxon>
        <taxon>Candidatus Peribacteria</taxon>
        <taxon>Candidatus Peribacterales</taxon>
        <taxon>Candidatus Peribacteraceae</taxon>
        <taxon>Candidatus Peribacter</taxon>
    </lineage>
</organism>
<dbReference type="PANTHER" id="PTHR33204">
    <property type="entry name" value="TRANSCRIPTIONAL REGULATOR, MARR FAMILY"/>
    <property type="match status" value="1"/>
</dbReference>
<name>A0A0S1SLQ3_9BACT</name>
<evidence type="ECO:0000259" key="4">
    <source>
        <dbReference type="PROSITE" id="PS51118"/>
    </source>
</evidence>
<dbReference type="GO" id="GO:0003677">
    <property type="term" value="F:DNA binding"/>
    <property type="evidence" value="ECO:0007669"/>
    <property type="project" value="UniProtKB-KW"/>
</dbReference>
<evidence type="ECO:0000313" key="5">
    <source>
        <dbReference type="EMBL" id="ALM13451.1"/>
    </source>
</evidence>
<feature type="domain" description="HTH hxlR-type" evidence="4">
    <location>
        <begin position="11"/>
        <end position="110"/>
    </location>
</feature>
<sequence length="124" mass="14387">MKPPRNPRSSCPISCVIEKLSKKWNLLILESFRKGKKLRFSEIIEELPTINSRILSQRLTELEREGLIVRTVAQAKPITISYVITEKGMALQDIFEHYAVWVRTWGIASVCQNCYVLNRPQKRS</sequence>
<evidence type="ECO:0000313" key="6">
    <source>
        <dbReference type="Proteomes" id="UP000069135"/>
    </source>
</evidence>
<dbReference type="AlphaFoldDB" id="A0A0S1SLQ3"/>
<reference evidence="5 6" key="2">
    <citation type="journal article" date="2016" name="PeerJ">
        <title>Analysis of five complete genome sequences for members of the class Peribacteria in the recently recognized Peregrinibacteria bacterial phylum.</title>
        <authorList>
            <person name="Anantharaman K."/>
            <person name="Brown C.T."/>
            <person name="Burstein D."/>
            <person name="Castelle C.J."/>
            <person name="Probst A.J."/>
            <person name="Thomas B.C."/>
            <person name="Williams K.H."/>
            <person name="Banfield J.F."/>
        </authorList>
    </citation>
    <scope>NUCLEOTIDE SEQUENCE [LARGE SCALE GENOMIC DNA]</scope>
    <source>
        <strain evidence="5">RIFOXYD1_FULL_PER-ii_59_16</strain>
    </source>
</reference>
<dbReference type="KEGG" id="prf:PeribacterA2_0779"/>
<accession>A0A0S1SJS7</accession>
<dbReference type="PANTHER" id="PTHR33204:SF18">
    <property type="entry name" value="TRANSCRIPTIONAL REGULATORY PROTEIN"/>
    <property type="match status" value="1"/>
</dbReference>
<dbReference type="InterPro" id="IPR036388">
    <property type="entry name" value="WH-like_DNA-bd_sf"/>
</dbReference>
<gene>
    <name evidence="5" type="ORF">PeribacterD1_0780</name>
</gene>
<evidence type="ECO:0000256" key="2">
    <source>
        <dbReference type="ARBA" id="ARBA00023125"/>
    </source>
</evidence>
<keyword evidence="1" id="KW-0805">Transcription regulation</keyword>
<dbReference type="Proteomes" id="UP000069135">
    <property type="component" value="Chromosome"/>
</dbReference>
<dbReference type="InterPro" id="IPR002577">
    <property type="entry name" value="HTH_HxlR"/>
</dbReference>
<protein>
    <submittedName>
        <fullName evidence="5">HxlR family transcriptional regulator</fullName>
    </submittedName>
</protein>
<proteinExistence type="predicted"/>
<accession>A0A0S1SVM3</accession>
<evidence type="ECO:0000256" key="3">
    <source>
        <dbReference type="ARBA" id="ARBA00023163"/>
    </source>
</evidence>
<accession>A0A0S1SST5</accession>
<dbReference type="InterPro" id="IPR036390">
    <property type="entry name" value="WH_DNA-bd_sf"/>
</dbReference>
<accession>A0A0S1SU50</accession>
<reference evidence="6" key="1">
    <citation type="submission" date="2015-10" db="EMBL/GenBank/DDBJ databases">
        <title>Analysis of five complete genome sequences for members of the class Peribacteria in the recently recognized Peregrinibacteria bacterial phylum.</title>
        <authorList>
            <person name="Anantharaman K."/>
            <person name="Brown C.T."/>
            <person name="Burstein D."/>
            <person name="Castelle C.J."/>
            <person name="Probst A.J."/>
            <person name="Thomas B.C."/>
            <person name="Williams K.H."/>
            <person name="Banfield J.F."/>
        </authorList>
    </citation>
    <scope>NUCLEOTIDE SEQUENCE [LARGE SCALE GENOMIC DNA]</scope>
</reference>
<keyword evidence="3" id="KW-0804">Transcription</keyword>
<keyword evidence="2" id="KW-0238">DNA-binding</keyword>
<dbReference type="Pfam" id="PF01638">
    <property type="entry name" value="HxlR"/>
    <property type="match status" value="1"/>
</dbReference>
<accession>A0A0S1SLQ3</accession>
<dbReference type="SUPFAM" id="SSF46785">
    <property type="entry name" value="Winged helix' DNA-binding domain"/>
    <property type="match status" value="1"/>
</dbReference>